<evidence type="ECO:0000259" key="1">
    <source>
        <dbReference type="Pfam" id="PF13657"/>
    </source>
</evidence>
<accession>H8L5B6</accession>
<dbReference type="AlphaFoldDB" id="H8L5B6"/>
<dbReference type="NCBIfam" id="TIGR03071">
    <property type="entry name" value="couple_hipA"/>
    <property type="match status" value="1"/>
</dbReference>
<dbReference type="EMBL" id="CP003350">
    <property type="protein sequence ID" value="AFC85073.1"/>
    <property type="molecule type" value="Genomic_DNA"/>
</dbReference>
<dbReference type="KEGG" id="fau:Fraau_0592"/>
<reference evidence="2" key="1">
    <citation type="submission" date="2012-02" db="EMBL/GenBank/DDBJ databases">
        <title>The complete genome of Frateuria aurantia DSM 6220.</title>
        <authorList>
            <consortium name="US DOE Joint Genome Institute (JGI-PGF)"/>
            <person name="Lucas S."/>
            <person name="Copeland A."/>
            <person name="Lapidus A."/>
            <person name="Glavina del Rio T."/>
            <person name="Dalin E."/>
            <person name="Tice H."/>
            <person name="Bruce D."/>
            <person name="Goodwin L."/>
            <person name="Pitluck S."/>
            <person name="Peters L."/>
            <person name="Ovchinnikova G."/>
            <person name="Teshima H."/>
            <person name="Kyrpides N."/>
            <person name="Mavromatis K."/>
            <person name="Ivanova N."/>
            <person name="Brettin T."/>
            <person name="Detter J.C."/>
            <person name="Han C."/>
            <person name="Larimer F."/>
            <person name="Land M."/>
            <person name="Hauser L."/>
            <person name="Markowitz V."/>
            <person name="Cheng J.-F."/>
            <person name="Hugenholtz P."/>
            <person name="Woyke T."/>
            <person name="Wu D."/>
            <person name="Brambilla E."/>
            <person name="Klenk H.-P."/>
            <person name="Eisen J.A."/>
        </authorList>
    </citation>
    <scope>NUCLEOTIDE SEQUENCE</scope>
    <source>
        <strain evidence="2">DSM 6220</strain>
    </source>
</reference>
<dbReference type="OrthoDB" id="9805913at2"/>
<proteinExistence type="predicted"/>
<evidence type="ECO:0000313" key="3">
    <source>
        <dbReference type="Proteomes" id="UP000005234"/>
    </source>
</evidence>
<dbReference type="Proteomes" id="UP000005234">
    <property type="component" value="Chromosome"/>
</dbReference>
<dbReference type="HOGENOM" id="CLU_2329622_0_0_6"/>
<sequence>MSDILFVRIFDRYADVLERAGIHCAPEDWRFEYDPSYVQGGQATALSVSLPLRDEMFAGPVVCHWFGNLLPEGAIKAAICHCHPDRQCRCACQEHQPC</sequence>
<gene>
    <name evidence="2" type="ordered locus">Fraau_0592</name>
</gene>
<evidence type="ECO:0000313" key="2">
    <source>
        <dbReference type="EMBL" id="AFC85073.1"/>
    </source>
</evidence>
<dbReference type="Pfam" id="PF13657">
    <property type="entry name" value="Couple_hipA"/>
    <property type="match status" value="1"/>
</dbReference>
<dbReference type="InterPro" id="IPR017508">
    <property type="entry name" value="HipA_N1"/>
</dbReference>
<name>H8L5B6_FRAAD</name>
<keyword evidence="3" id="KW-1185">Reference proteome</keyword>
<feature type="domain" description="HipA N-terminal subdomain 1" evidence="1">
    <location>
        <begin position="26"/>
        <end position="81"/>
    </location>
</feature>
<protein>
    <submittedName>
        <fullName evidence="2">HipA domain-containing protein</fullName>
    </submittedName>
</protein>
<organism evidence="2 3">
    <name type="scientific">Frateuria aurantia (strain ATCC 33424 / DSM 6220 / KCTC 2777 / LMG 1558 / NBRC 3245 / NCIMB 13370)</name>
    <name type="common">Acetobacter aurantius</name>
    <dbReference type="NCBI Taxonomy" id="767434"/>
    <lineage>
        <taxon>Bacteria</taxon>
        <taxon>Pseudomonadati</taxon>
        <taxon>Pseudomonadota</taxon>
        <taxon>Gammaproteobacteria</taxon>
        <taxon>Lysobacterales</taxon>
        <taxon>Rhodanobacteraceae</taxon>
        <taxon>Frateuria</taxon>
    </lineage>
</organism>
<dbReference type="RefSeq" id="WP_014402079.1">
    <property type="nucleotide sequence ID" value="NC_017033.1"/>
</dbReference>